<gene>
    <name evidence="1" type="ORF">L1987_70223</name>
</gene>
<protein>
    <submittedName>
        <fullName evidence="1">Uncharacterized protein</fullName>
    </submittedName>
</protein>
<evidence type="ECO:0000313" key="2">
    <source>
        <dbReference type="Proteomes" id="UP001056120"/>
    </source>
</evidence>
<reference evidence="1 2" key="2">
    <citation type="journal article" date="2022" name="Mol. Ecol. Resour.">
        <title>The genomes of chicory, endive, great burdock and yacon provide insights into Asteraceae paleo-polyploidization history and plant inulin production.</title>
        <authorList>
            <person name="Fan W."/>
            <person name="Wang S."/>
            <person name="Wang H."/>
            <person name="Wang A."/>
            <person name="Jiang F."/>
            <person name="Liu H."/>
            <person name="Zhao H."/>
            <person name="Xu D."/>
            <person name="Zhang Y."/>
        </authorList>
    </citation>
    <scope>NUCLEOTIDE SEQUENCE [LARGE SCALE GENOMIC DNA]</scope>
    <source>
        <strain evidence="2">cv. Yunnan</strain>
        <tissue evidence="1">Leaves</tissue>
    </source>
</reference>
<dbReference type="EMBL" id="CM042041">
    <property type="protein sequence ID" value="KAI3711683.1"/>
    <property type="molecule type" value="Genomic_DNA"/>
</dbReference>
<name>A0ACB9APR0_9ASTR</name>
<evidence type="ECO:0000313" key="1">
    <source>
        <dbReference type="EMBL" id="KAI3711683.1"/>
    </source>
</evidence>
<sequence length="138" mass="14579">MTKMCKCAIDLSLLPSLSAIHETVASFEGKNPRSKPNRLNGTTISIVPTILPPPAPIQSTPTPPPPSPTTTDSISFSAAASTTDYLVLIEGTNPRSKSNCLRGTTISIVPTIPPPPKTPDTAQMNRKDERGFRVSAGV</sequence>
<keyword evidence="2" id="KW-1185">Reference proteome</keyword>
<proteinExistence type="predicted"/>
<accession>A0ACB9APR0</accession>
<comment type="caution">
    <text evidence="1">The sequence shown here is derived from an EMBL/GenBank/DDBJ whole genome shotgun (WGS) entry which is preliminary data.</text>
</comment>
<reference evidence="2" key="1">
    <citation type="journal article" date="2022" name="Mol. Ecol. Resour.">
        <title>The genomes of chicory, endive, great burdock and yacon provide insights into Asteraceae palaeo-polyploidization history and plant inulin production.</title>
        <authorList>
            <person name="Fan W."/>
            <person name="Wang S."/>
            <person name="Wang H."/>
            <person name="Wang A."/>
            <person name="Jiang F."/>
            <person name="Liu H."/>
            <person name="Zhao H."/>
            <person name="Xu D."/>
            <person name="Zhang Y."/>
        </authorList>
    </citation>
    <scope>NUCLEOTIDE SEQUENCE [LARGE SCALE GENOMIC DNA]</scope>
    <source>
        <strain evidence="2">cv. Yunnan</strain>
    </source>
</reference>
<organism evidence="1 2">
    <name type="scientific">Smallanthus sonchifolius</name>
    <dbReference type="NCBI Taxonomy" id="185202"/>
    <lineage>
        <taxon>Eukaryota</taxon>
        <taxon>Viridiplantae</taxon>
        <taxon>Streptophyta</taxon>
        <taxon>Embryophyta</taxon>
        <taxon>Tracheophyta</taxon>
        <taxon>Spermatophyta</taxon>
        <taxon>Magnoliopsida</taxon>
        <taxon>eudicotyledons</taxon>
        <taxon>Gunneridae</taxon>
        <taxon>Pentapetalae</taxon>
        <taxon>asterids</taxon>
        <taxon>campanulids</taxon>
        <taxon>Asterales</taxon>
        <taxon>Asteraceae</taxon>
        <taxon>Asteroideae</taxon>
        <taxon>Heliantheae alliance</taxon>
        <taxon>Millerieae</taxon>
        <taxon>Smallanthus</taxon>
    </lineage>
</organism>
<dbReference type="Proteomes" id="UP001056120">
    <property type="component" value="Linkage Group LG24"/>
</dbReference>